<dbReference type="Proteomes" id="UP000789920">
    <property type="component" value="Unassembled WGS sequence"/>
</dbReference>
<organism evidence="1 2">
    <name type="scientific">Racocetra persica</name>
    <dbReference type="NCBI Taxonomy" id="160502"/>
    <lineage>
        <taxon>Eukaryota</taxon>
        <taxon>Fungi</taxon>
        <taxon>Fungi incertae sedis</taxon>
        <taxon>Mucoromycota</taxon>
        <taxon>Glomeromycotina</taxon>
        <taxon>Glomeromycetes</taxon>
        <taxon>Diversisporales</taxon>
        <taxon>Gigasporaceae</taxon>
        <taxon>Racocetra</taxon>
    </lineage>
</organism>
<feature type="non-terminal residue" evidence="1">
    <location>
        <position position="1"/>
    </location>
</feature>
<proteinExistence type="predicted"/>
<keyword evidence="2" id="KW-1185">Reference proteome</keyword>
<evidence type="ECO:0000313" key="1">
    <source>
        <dbReference type="EMBL" id="CAG8772675.1"/>
    </source>
</evidence>
<gene>
    <name evidence="1" type="ORF">RPERSI_LOCUS16598</name>
</gene>
<evidence type="ECO:0000313" key="2">
    <source>
        <dbReference type="Proteomes" id="UP000789920"/>
    </source>
</evidence>
<dbReference type="EMBL" id="CAJVQC010041315">
    <property type="protein sequence ID" value="CAG8772675.1"/>
    <property type="molecule type" value="Genomic_DNA"/>
</dbReference>
<accession>A0ACA9R1A2</accession>
<name>A0ACA9R1A2_9GLOM</name>
<sequence>TKSWLDTLIKNDSDHQAIGFSIKDYEFAVYLRYKGYQPTNPPAQEYLDVVYPQRQAITELNLNNEKLTGSLDLSDFVNLKELDCSENYLTNLNLNNCLQLKTINCSDNNLQQDLSFVINLKQLKELKIYNTNFNAVNIDQLPRSLEEIKYFSDSPITSQLAPIRYEQDLAQSSGQELAEKFIQQQKDNYKDLK</sequence>
<reference evidence="1" key="1">
    <citation type="submission" date="2021-06" db="EMBL/GenBank/DDBJ databases">
        <authorList>
            <person name="Kallberg Y."/>
            <person name="Tangrot J."/>
            <person name="Rosling A."/>
        </authorList>
    </citation>
    <scope>NUCLEOTIDE SEQUENCE</scope>
    <source>
        <strain evidence="1">MA461A</strain>
    </source>
</reference>
<comment type="caution">
    <text evidence="1">The sequence shown here is derived from an EMBL/GenBank/DDBJ whole genome shotgun (WGS) entry which is preliminary data.</text>
</comment>
<protein>
    <submittedName>
        <fullName evidence="1">2629_t:CDS:1</fullName>
    </submittedName>
</protein>